<accession>A0A426XTW6</accession>
<evidence type="ECO:0000313" key="1">
    <source>
        <dbReference type="EMBL" id="RRT42950.1"/>
    </source>
</evidence>
<protein>
    <submittedName>
        <fullName evidence="1">Uncharacterized protein</fullName>
    </submittedName>
</protein>
<name>A0A426XTW6_ENSVE</name>
<organism evidence="1 2">
    <name type="scientific">Ensete ventricosum</name>
    <name type="common">Abyssinian banana</name>
    <name type="synonym">Musa ensete</name>
    <dbReference type="NCBI Taxonomy" id="4639"/>
    <lineage>
        <taxon>Eukaryota</taxon>
        <taxon>Viridiplantae</taxon>
        <taxon>Streptophyta</taxon>
        <taxon>Embryophyta</taxon>
        <taxon>Tracheophyta</taxon>
        <taxon>Spermatophyta</taxon>
        <taxon>Magnoliopsida</taxon>
        <taxon>Liliopsida</taxon>
        <taxon>Zingiberales</taxon>
        <taxon>Musaceae</taxon>
        <taxon>Ensete</taxon>
    </lineage>
</organism>
<dbReference type="EMBL" id="AMZH03017473">
    <property type="protein sequence ID" value="RRT42950.1"/>
    <property type="molecule type" value="Genomic_DNA"/>
</dbReference>
<evidence type="ECO:0000313" key="2">
    <source>
        <dbReference type="Proteomes" id="UP000287651"/>
    </source>
</evidence>
<dbReference type="AlphaFoldDB" id="A0A426XTW6"/>
<gene>
    <name evidence="1" type="ORF">B296_00013823</name>
</gene>
<proteinExistence type="predicted"/>
<comment type="caution">
    <text evidence="1">The sequence shown here is derived from an EMBL/GenBank/DDBJ whole genome shotgun (WGS) entry which is preliminary data.</text>
</comment>
<reference evidence="1 2" key="1">
    <citation type="journal article" date="2014" name="Agronomy (Basel)">
        <title>A Draft Genome Sequence for Ensete ventricosum, the Drought-Tolerant Tree Against Hunger.</title>
        <authorList>
            <person name="Harrison J."/>
            <person name="Moore K.A."/>
            <person name="Paszkiewicz K."/>
            <person name="Jones T."/>
            <person name="Grant M."/>
            <person name="Ambacheew D."/>
            <person name="Muzemil S."/>
            <person name="Studholme D.J."/>
        </authorList>
    </citation>
    <scope>NUCLEOTIDE SEQUENCE [LARGE SCALE GENOMIC DNA]</scope>
</reference>
<dbReference type="Proteomes" id="UP000287651">
    <property type="component" value="Unassembled WGS sequence"/>
</dbReference>
<sequence length="53" mass="6051">MHPRLNEVSWVGKSIASSNTIPFTISGKGPEYLTNTRVQKNMSNKSDIYRKHM</sequence>